<dbReference type="EMBL" id="JAUSRA010000001">
    <property type="protein sequence ID" value="MDP9793064.1"/>
    <property type="molecule type" value="Genomic_DNA"/>
</dbReference>
<evidence type="ECO:0000259" key="3">
    <source>
        <dbReference type="Pfam" id="PF00933"/>
    </source>
</evidence>
<evidence type="ECO:0000256" key="2">
    <source>
        <dbReference type="ARBA" id="ARBA00022801"/>
    </source>
</evidence>
<dbReference type="Gene3D" id="3.20.20.300">
    <property type="entry name" value="Glycoside hydrolase, family 3, N-terminal domain"/>
    <property type="match status" value="1"/>
</dbReference>
<sequence length="197" mass="21457">MLKHFVGNEQELDRATSLSNIDSRTLHQVYNLPFEIADDIGQPAGVMCGYNQLNGTYSCENPALLTTYLRQEMGFDGFVVTDNGSQHSTAASLNAGLDQELSLPLYFTPANLHAALDAGDITEAQIRAAALRVVRAKFANGAFDHRASTIARSGRAGERDDRGGEGCDQLIGPVERGSCPDLPKSGRPLPRLRWRIR</sequence>
<dbReference type="SUPFAM" id="SSF51445">
    <property type="entry name" value="(Trans)glycosidases"/>
    <property type="match status" value="1"/>
</dbReference>
<organism evidence="4 5">
    <name type="scientific">Catenuloplanes nepalensis</name>
    <dbReference type="NCBI Taxonomy" id="587533"/>
    <lineage>
        <taxon>Bacteria</taxon>
        <taxon>Bacillati</taxon>
        <taxon>Actinomycetota</taxon>
        <taxon>Actinomycetes</taxon>
        <taxon>Micromonosporales</taxon>
        <taxon>Micromonosporaceae</taxon>
        <taxon>Catenuloplanes</taxon>
    </lineage>
</organism>
<dbReference type="Proteomes" id="UP001240984">
    <property type="component" value="Unassembled WGS sequence"/>
</dbReference>
<feature type="domain" description="Glycoside hydrolase family 3 N-terminal" evidence="3">
    <location>
        <begin position="2"/>
        <end position="135"/>
    </location>
</feature>
<protein>
    <submittedName>
        <fullName evidence="4">Beta-glucosidase-like glycosyl hydrolase</fullName>
    </submittedName>
</protein>
<keyword evidence="5" id="KW-1185">Reference proteome</keyword>
<dbReference type="InterPro" id="IPR001764">
    <property type="entry name" value="Glyco_hydro_3_N"/>
</dbReference>
<keyword evidence="2" id="KW-0378">Hydrolase</keyword>
<dbReference type="InterPro" id="IPR017853">
    <property type="entry name" value="GH"/>
</dbReference>
<evidence type="ECO:0000256" key="1">
    <source>
        <dbReference type="ARBA" id="ARBA00005336"/>
    </source>
</evidence>
<accession>A0ABT9MNR5</accession>
<dbReference type="InterPro" id="IPR036962">
    <property type="entry name" value="Glyco_hydro_3_N_sf"/>
</dbReference>
<dbReference type="InterPro" id="IPR050288">
    <property type="entry name" value="Cellulose_deg_GH3"/>
</dbReference>
<comment type="similarity">
    <text evidence="1">Belongs to the glycosyl hydrolase 3 family.</text>
</comment>
<evidence type="ECO:0000313" key="4">
    <source>
        <dbReference type="EMBL" id="MDP9793064.1"/>
    </source>
</evidence>
<proteinExistence type="inferred from homology"/>
<dbReference type="Pfam" id="PF00933">
    <property type="entry name" value="Glyco_hydro_3"/>
    <property type="match status" value="1"/>
</dbReference>
<dbReference type="PANTHER" id="PTHR42715:SF10">
    <property type="entry name" value="BETA-GLUCOSIDASE"/>
    <property type="match status" value="1"/>
</dbReference>
<dbReference type="PANTHER" id="PTHR42715">
    <property type="entry name" value="BETA-GLUCOSIDASE"/>
    <property type="match status" value="1"/>
</dbReference>
<comment type="caution">
    <text evidence="4">The sequence shown here is derived from an EMBL/GenBank/DDBJ whole genome shotgun (WGS) entry which is preliminary data.</text>
</comment>
<gene>
    <name evidence="4" type="ORF">J2S43_001576</name>
</gene>
<name>A0ABT9MNR5_9ACTN</name>
<evidence type="ECO:0000313" key="5">
    <source>
        <dbReference type="Proteomes" id="UP001240984"/>
    </source>
</evidence>
<reference evidence="4 5" key="1">
    <citation type="submission" date="2023-07" db="EMBL/GenBank/DDBJ databases">
        <title>Sequencing the genomes of 1000 actinobacteria strains.</title>
        <authorList>
            <person name="Klenk H.-P."/>
        </authorList>
    </citation>
    <scope>NUCLEOTIDE SEQUENCE [LARGE SCALE GENOMIC DNA]</scope>
    <source>
        <strain evidence="4 5">DSM 44710</strain>
    </source>
</reference>